<keyword evidence="5" id="KW-1185">Reference proteome</keyword>
<feature type="chain" id="PRO_5044757103" description="Peptide-methionine (R)-S-oxide reductase" evidence="3">
    <location>
        <begin position="24"/>
        <end position="269"/>
    </location>
</feature>
<feature type="region of interest" description="Disordered" evidence="1">
    <location>
        <begin position="246"/>
        <end position="269"/>
    </location>
</feature>
<keyword evidence="2" id="KW-0472">Membrane</keyword>
<evidence type="ECO:0000313" key="4">
    <source>
        <dbReference type="EMBL" id="KAL3768445.1"/>
    </source>
</evidence>
<keyword evidence="2" id="KW-1133">Transmembrane helix</keyword>
<dbReference type="AlphaFoldDB" id="A0ABD3MX17"/>
<comment type="caution">
    <text evidence="4">The sequence shown here is derived from an EMBL/GenBank/DDBJ whole genome shotgun (WGS) entry which is preliminary data.</text>
</comment>
<gene>
    <name evidence="4" type="ORF">ACHAW5_005858</name>
</gene>
<evidence type="ECO:0000313" key="5">
    <source>
        <dbReference type="Proteomes" id="UP001530315"/>
    </source>
</evidence>
<keyword evidence="3" id="KW-0732">Signal</keyword>
<dbReference type="InterPro" id="IPR011057">
    <property type="entry name" value="Mss4-like_sf"/>
</dbReference>
<feature type="compositionally biased region" description="Basic and acidic residues" evidence="1">
    <location>
        <begin position="257"/>
        <end position="269"/>
    </location>
</feature>
<evidence type="ECO:0000256" key="3">
    <source>
        <dbReference type="SAM" id="SignalP"/>
    </source>
</evidence>
<sequence>MRSRSPLLILLSMLNSKSTMASAAEEQCHGYTPMPSVSSFLGATLSYSTAERICCNNKRYAECSGYLDAPEVDLFGRLDPVGETVFYDSVCGIPLFVAPRGRSFEEFRDESLGHGWPSFRPEELVSENVVIHDDGRMESRCLTHLGHNLPEGGEDRYCVDLVCVAGSPLPANDERAGILLTLAGESAIVEGDEFDPSAYTSSAPMNSGKGDDSGGVVIVVIGAFVSVAIVAAVAVAYLVAWRKGKGERGKGKAGGHCKTDDEMEEIRIE</sequence>
<keyword evidence="2" id="KW-0812">Transmembrane</keyword>
<name>A0ABD3MX17_9STRA</name>
<dbReference type="SUPFAM" id="SSF51316">
    <property type="entry name" value="Mss4-like"/>
    <property type="match status" value="1"/>
</dbReference>
<reference evidence="4 5" key="1">
    <citation type="submission" date="2024-10" db="EMBL/GenBank/DDBJ databases">
        <title>Updated reference genomes for cyclostephanoid diatoms.</title>
        <authorList>
            <person name="Roberts W.R."/>
            <person name="Alverson A.J."/>
        </authorList>
    </citation>
    <scope>NUCLEOTIDE SEQUENCE [LARGE SCALE GENOMIC DNA]</scope>
    <source>
        <strain evidence="4 5">AJA276-08</strain>
    </source>
</reference>
<dbReference type="Proteomes" id="UP001530315">
    <property type="component" value="Unassembled WGS sequence"/>
</dbReference>
<protein>
    <recommendedName>
        <fullName evidence="6">Peptide-methionine (R)-S-oxide reductase</fullName>
    </recommendedName>
</protein>
<proteinExistence type="predicted"/>
<organism evidence="4 5">
    <name type="scientific">Stephanodiscus triporus</name>
    <dbReference type="NCBI Taxonomy" id="2934178"/>
    <lineage>
        <taxon>Eukaryota</taxon>
        <taxon>Sar</taxon>
        <taxon>Stramenopiles</taxon>
        <taxon>Ochrophyta</taxon>
        <taxon>Bacillariophyta</taxon>
        <taxon>Coscinodiscophyceae</taxon>
        <taxon>Thalassiosirophycidae</taxon>
        <taxon>Stephanodiscales</taxon>
        <taxon>Stephanodiscaceae</taxon>
        <taxon>Stephanodiscus</taxon>
    </lineage>
</organism>
<dbReference type="EMBL" id="JALLAZ020001678">
    <property type="protein sequence ID" value="KAL3768445.1"/>
    <property type="molecule type" value="Genomic_DNA"/>
</dbReference>
<dbReference type="Gene3D" id="2.170.150.20">
    <property type="entry name" value="Peptide methionine sulfoxide reductase"/>
    <property type="match status" value="1"/>
</dbReference>
<feature type="signal peptide" evidence="3">
    <location>
        <begin position="1"/>
        <end position="23"/>
    </location>
</feature>
<feature type="transmembrane region" description="Helical" evidence="2">
    <location>
        <begin position="215"/>
        <end position="240"/>
    </location>
</feature>
<evidence type="ECO:0000256" key="1">
    <source>
        <dbReference type="SAM" id="MobiDB-lite"/>
    </source>
</evidence>
<evidence type="ECO:0008006" key="6">
    <source>
        <dbReference type="Google" id="ProtNLM"/>
    </source>
</evidence>
<accession>A0ABD3MX17</accession>
<evidence type="ECO:0000256" key="2">
    <source>
        <dbReference type="SAM" id="Phobius"/>
    </source>
</evidence>